<dbReference type="GO" id="GO:0004601">
    <property type="term" value="F:peroxidase activity"/>
    <property type="evidence" value="ECO:0007669"/>
    <property type="project" value="TreeGrafter"/>
</dbReference>
<dbReference type="Gene3D" id="1.20.1270.20">
    <property type="match status" value="2"/>
</dbReference>
<dbReference type="GO" id="GO:0042542">
    <property type="term" value="P:response to hydrogen peroxide"/>
    <property type="evidence" value="ECO:0007669"/>
    <property type="project" value="TreeGrafter"/>
</dbReference>
<keyword evidence="2 7" id="KW-0963">Cytoplasm</keyword>
<evidence type="ECO:0000256" key="1">
    <source>
        <dbReference type="ARBA" id="ARBA00022485"/>
    </source>
</evidence>
<dbReference type="InterPro" id="IPR010048">
    <property type="entry name" value="Hydroxylam_reduct"/>
</dbReference>
<feature type="binding site" evidence="7">
    <location>
        <position position="19"/>
    </location>
    <ligand>
        <name>[4Fe-4S] cluster</name>
        <dbReference type="ChEBI" id="CHEBI:49883"/>
    </ligand>
</feature>
<feature type="binding site" description="via persulfide group" evidence="7">
    <location>
        <position position="378"/>
    </location>
    <ligand>
        <name>hybrid [4Fe-2O-2S] cluster</name>
        <dbReference type="ChEBI" id="CHEBI:60519"/>
    </ligand>
</feature>
<dbReference type="NCBIfam" id="TIGR01703">
    <property type="entry name" value="hybrid_clust"/>
    <property type="match status" value="1"/>
</dbReference>
<keyword evidence="5 7" id="KW-0408">Iron</keyword>
<comment type="cofactor">
    <cofactor evidence="7">
        <name>hybrid [4Fe-2O-2S] cluster</name>
        <dbReference type="ChEBI" id="CHEBI:60519"/>
    </cofactor>
    <text evidence="7">Binds 1 hybrid [4Fe-2O-2S] cluster.</text>
</comment>
<dbReference type="GO" id="GO:0046872">
    <property type="term" value="F:metal ion binding"/>
    <property type="evidence" value="ECO:0007669"/>
    <property type="project" value="UniProtKB-KW"/>
</dbReference>
<dbReference type="Pfam" id="PF03063">
    <property type="entry name" value="Prismane"/>
    <property type="match status" value="1"/>
</dbReference>
<dbReference type="HAMAP" id="MF_00069">
    <property type="entry name" value="Hydroxylam_reduct"/>
    <property type="match status" value="1"/>
</dbReference>
<evidence type="ECO:0000256" key="2">
    <source>
        <dbReference type="ARBA" id="ARBA00022490"/>
    </source>
</evidence>
<evidence type="ECO:0000313" key="9">
    <source>
        <dbReference type="Proteomes" id="UP000220752"/>
    </source>
</evidence>
<dbReference type="PANTHER" id="PTHR30109">
    <property type="entry name" value="HYDROXYLAMINE REDUCTASE"/>
    <property type="match status" value="1"/>
</dbReference>
<feature type="modified residue" description="Cysteine persulfide" evidence="7">
    <location>
        <position position="378"/>
    </location>
</feature>
<name>A0A2A6Z9J2_9FIRM</name>
<dbReference type="AlphaFoldDB" id="A0A2A6Z9J2"/>
<proteinExistence type="inferred from homology"/>
<feature type="binding site" evidence="7">
    <location>
        <position position="406"/>
    </location>
    <ligand>
        <name>hybrid [4Fe-2O-2S] cluster</name>
        <dbReference type="ChEBI" id="CHEBI:60519"/>
    </ligand>
</feature>
<evidence type="ECO:0000256" key="6">
    <source>
        <dbReference type="ARBA" id="ARBA00023014"/>
    </source>
</evidence>
<gene>
    <name evidence="7" type="primary">hcp</name>
    <name evidence="8" type="ORF">CGS46_10335</name>
</gene>
<comment type="caution">
    <text evidence="8">The sequence shown here is derived from an EMBL/GenBank/DDBJ whole genome shotgun (WGS) entry which is preliminary data.</text>
</comment>
<dbReference type="GO" id="GO:0051539">
    <property type="term" value="F:4 iron, 4 sulfur cluster binding"/>
    <property type="evidence" value="ECO:0007669"/>
    <property type="project" value="UniProtKB-KW"/>
</dbReference>
<dbReference type="Proteomes" id="UP000220752">
    <property type="component" value="Unassembled WGS sequence"/>
</dbReference>
<evidence type="ECO:0000256" key="7">
    <source>
        <dbReference type="HAMAP-Rule" id="MF_00069"/>
    </source>
</evidence>
<dbReference type="InterPro" id="IPR016099">
    <property type="entry name" value="Prismane-like_a/b-sand"/>
</dbReference>
<evidence type="ECO:0000313" key="8">
    <source>
        <dbReference type="EMBL" id="PDX58030.1"/>
    </source>
</evidence>
<keyword evidence="3 7" id="KW-0479">Metal-binding</keyword>
<evidence type="ECO:0000256" key="5">
    <source>
        <dbReference type="ARBA" id="ARBA00023004"/>
    </source>
</evidence>
<dbReference type="FunFam" id="3.40.50.2030:FF:000001">
    <property type="entry name" value="Hydroxylamine reductase"/>
    <property type="match status" value="1"/>
</dbReference>
<feature type="binding site" evidence="7">
    <location>
        <position position="284"/>
    </location>
    <ligand>
        <name>hybrid [4Fe-2O-2S] cluster</name>
        <dbReference type="ChEBI" id="CHEBI:60519"/>
    </ligand>
</feature>
<evidence type="ECO:0000256" key="3">
    <source>
        <dbReference type="ARBA" id="ARBA00022723"/>
    </source>
</evidence>
<comment type="similarity">
    <text evidence="7">Belongs to the HCP family.</text>
</comment>
<keyword evidence="6 7" id="KW-0411">Iron-sulfur</keyword>
<accession>A0A2A6Z9J2</accession>
<feature type="binding site" evidence="7">
    <location>
        <position position="26"/>
    </location>
    <ligand>
        <name>[4Fe-4S] cluster</name>
        <dbReference type="ChEBI" id="CHEBI:49883"/>
    </ligand>
</feature>
<feature type="binding site" evidence="7">
    <location>
        <position position="10"/>
    </location>
    <ligand>
        <name>[4Fe-4S] cluster</name>
        <dbReference type="ChEBI" id="CHEBI:49883"/>
    </ligand>
</feature>
<dbReference type="GO" id="GO:0050418">
    <property type="term" value="F:hydroxylamine reductase activity"/>
    <property type="evidence" value="ECO:0007669"/>
    <property type="project" value="UniProtKB-UniRule"/>
</dbReference>
<dbReference type="InterPro" id="IPR011254">
    <property type="entry name" value="Prismane-like_sf"/>
</dbReference>
<keyword evidence="1 7" id="KW-0004">4Fe-4S</keyword>
<dbReference type="Gene3D" id="3.40.50.2030">
    <property type="match status" value="2"/>
</dbReference>
<dbReference type="SUPFAM" id="SSF56821">
    <property type="entry name" value="Prismane protein-like"/>
    <property type="match status" value="1"/>
</dbReference>
<keyword evidence="4 7" id="KW-0560">Oxidoreductase</keyword>
<feature type="binding site" evidence="7">
    <location>
        <position position="215"/>
    </location>
    <ligand>
        <name>hybrid [4Fe-2O-2S] cluster</name>
        <dbReference type="ChEBI" id="CHEBI:60519"/>
    </ligand>
</feature>
<feature type="binding site" evidence="7">
    <location>
        <position position="239"/>
    </location>
    <ligand>
        <name>hybrid [4Fe-2O-2S] cluster</name>
        <dbReference type="ChEBI" id="CHEBI:60519"/>
    </ligand>
</feature>
<comment type="cofactor">
    <cofactor evidence="7">
        <name>[4Fe-4S] cluster</name>
        <dbReference type="ChEBI" id="CHEBI:49883"/>
    </cofactor>
    <text evidence="7">Binds 1 [4Fe-4S] cluster.</text>
</comment>
<reference evidence="8 9" key="1">
    <citation type="journal article" date="2017" name="Front. Microbiol.">
        <title>New Insights into the Diversity of the Genus Faecalibacterium.</title>
        <authorList>
            <person name="Benevides L."/>
            <person name="Burman S."/>
            <person name="Martin R."/>
            <person name="Robert V."/>
            <person name="Thomas M."/>
            <person name="Miquel S."/>
            <person name="Chain F."/>
            <person name="Sokol H."/>
            <person name="Bermudez-Humaran L.G."/>
            <person name="Morrison M."/>
            <person name="Langella P."/>
            <person name="Azevedo V.A."/>
            <person name="Chatel J.M."/>
            <person name="Soares S."/>
        </authorList>
    </citation>
    <scope>NUCLEOTIDE SEQUENCE [LARGE SCALE GENOMIC DNA]</scope>
    <source>
        <strain evidence="9">CNCM I-4540</strain>
    </source>
</reference>
<comment type="subcellular location">
    <subcellularLocation>
        <location evidence="7">Cytoplasm</location>
    </subcellularLocation>
</comment>
<feature type="binding site" evidence="7">
    <location>
        <position position="433"/>
    </location>
    <ligand>
        <name>hybrid [4Fe-2O-2S] cluster</name>
        <dbReference type="ChEBI" id="CHEBI:60519"/>
    </ligand>
</feature>
<feature type="binding site" evidence="7">
    <location>
        <position position="469"/>
    </location>
    <ligand>
        <name>hybrid [4Fe-2O-2S] cluster</name>
        <dbReference type="ChEBI" id="CHEBI:60519"/>
    </ligand>
</feature>
<protein>
    <recommendedName>
        <fullName evidence="7">Hydroxylamine reductase</fullName>
        <ecNumber evidence="7">1.7.99.1</ecNumber>
    </recommendedName>
    <alternativeName>
        <fullName evidence="7">Hybrid-cluster protein</fullName>
        <shortName evidence="7">HCP</shortName>
    </alternativeName>
    <alternativeName>
        <fullName evidence="7">Prismane protein</fullName>
    </alternativeName>
</protein>
<dbReference type="PANTHER" id="PTHR30109:SF0">
    <property type="entry name" value="HYDROXYLAMINE REDUCTASE"/>
    <property type="match status" value="1"/>
</dbReference>
<comment type="catalytic activity">
    <reaction evidence="7">
        <text>A + NH4(+) + H2O = hydroxylamine + AH2 + H(+)</text>
        <dbReference type="Rhea" id="RHEA:22052"/>
        <dbReference type="ChEBI" id="CHEBI:13193"/>
        <dbReference type="ChEBI" id="CHEBI:15377"/>
        <dbReference type="ChEBI" id="CHEBI:15378"/>
        <dbReference type="ChEBI" id="CHEBI:15429"/>
        <dbReference type="ChEBI" id="CHEBI:17499"/>
        <dbReference type="ChEBI" id="CHEBI:28938"/>
        <dbReference type="EC" id="1.7.99.1"/>
    </reaction>
</comment>
<dbReference type="NCBIfam" id="NF003658">
    <property type="entry name" value="PRK05290.1"/>
    <property type="match status" value="1"/>
</dbReference>
<sequence>MDEQMFCFQCEQAAGCTACTGAAGVCGKSAETAAAQDRLTGALIAFAGQLIAAGRGPTPEQARLLMQGLFTTITNVNFDTAAVDALTRRVHDASPGTGPDYDMQALWREPDADRRSLKCFVLFSLRGMAAYNYHARVLGRIDPELDRFFCTALQAVGDPGQTTDALWQLVQATGEASYRCMELLDAANTGAFGDPEPVQVPLTIEKGPFIVISGHDLYDAQQLLEQTAGRGVNVYTHSEMLPAHGYPELKRRYPHLKGNFGTAWQNQQREFEDIPAPILFTTNCIMPLRASYADRVFTTSVVAYPGVPHIDEGRDFSPVIEKALELGGYAQDTLLPGLNGGSTVTTGFARTAVLQHADEIVQAVRDGKLRHFFLVGGCDGTRPSRRYYTEFARLTPPDTILLTLACGKFRLNDLPLGTVPGTGLPRILDVGQCNDAYSAIRIALALADAFGCGVNDLPLSLVLCWFEQKAVCILIALLALGIRNIRLGPTLPPFLSPGVVAALQQKYDLKAVTTPENDLQAILGRH</sequence>
<comment type="function">
    <text evidence="7">Catalyzes the reduction of hydroxylamine to form NH(3) and H(2)O.</text>
</comment>
<evidence type="ECO:0000256" key="4">
    <source>
        <dbReference type="ARBA" id="ARBA00023002"/>
    </source>
</evidence>
<dbReference type="EC" id="1.7.99.1" evidence="7"/>
<keyword evidence="9" id="KW-1185">Reference proteome</keyword>
<organism evidence="8 9">
    <name type="scientific">Faecalibacterium langellae</name>
    <dbReference type="NCBI Taxonomy" id="3435293"/>
    <lineage>
        <taxon>Bacteria</taxon>
        <taxon>Bacillati</taxon>
        <taxon>Bacillota</taxon>
        <taxon>Clostridia</taxon>
        <taxon>Eubacteriales</taxon>
        <taxon>Oscillospiraceae</taxon>
        <taxon>Faecalibacterium</taxon>
    </lineage>
</organism>
<dbReference type="EMBL" id="NMTQ01000035">
    <property type="protein sequence ID" value="PDX58030.1"/>
    <property type="molecule type" value="Genomic_DNA"/>
</dbReference>
<dbReference type="PIRSF" id="PIRSF000076">
    <property type="entry name" value="HCP"/>
    <property type="match status" value="1"/>
</dbReference>
<feature type="binding site" evidence="7">
    <location>
        <position position="467"/>
    </location>
    <ligand>
        <name>hybrid [4Fe-2O-2S] cluster</name>
        <dbReference type="ChEBI" id="CHEBI:60519"/>
    </ligand>
</feature>
<dbReference type="InterPro" id="IPR004137">
    <property type="entry name" value="HCP/CODH"/>
</dbReference>
<feature type="binding site" evidence="7">
    <location>
        <position position="7"/>
    </location>
    <ligand>
        <name>[4Fe-4S] cluster</name>
        <dbReference type="ChEBI" id="CHEBI:49883"/>
    </ligand>
</feature>
<dbReference type="GO" id="GO:0005737">
    <property type="term" value="C:cytoplasm"/>
    <property type="evidence" value="ECO:0007669"/>
    <property type="project" value="UniProtKB-SubCell"/>
</dbReference>
<dbReference type="InterPro" id="IPR016100">
    <property type="entry name" value="Prismane_a-bundle"/>
</dbReference>